<gene>
    <name evidence="1" type="ORF">NQ317_012885</name>
</gene>
<proteinExistence type="predicted"/>
<accession>A0ABQ9JS05</accession>
<evidence type="ECO:0000313" key="1">
    <source>
        <dbReference type="EMBL" id="KAJ8980045.1"/>
    </source>
</evidence>
<comment type="caution">
    <text evidence="1">The sequence shown here is derived from an EMBL/GenBank/DDBJ whole genome shotgun (WGS) entry which is preliminary data.</text>
</comment>
<name>A0ABQ9JS05_9CUCU</name>
<sequence length="122" mass="14254">MNNRNKDSQSIQCQKSVINEVEYNVQLVYYIILTVTDSLQDYRQCGHWPDALTLFHRFPKKVLICPILSTSYKVYYPSPSRKYQCQENYREDLKLSRNQGGNPHGHHTLCSQVCHGVPDFTD</sequence>
<evidence type="ECO:0000313" key="2">
    <source>
        <dbReference type="Proteomes" id="UP001162164"/>
    </source>
</evidence>
<dbReference type="EMBL" id="JAPWTJ010000292">
    <property type="protein sequence ID" value="KAJ8980045.1"/>
    <property type="molecule type" value="Genomic_DNA"/>
</dbReference>
<protein>
    <submittedName>
        <fullName evidence="1">Uncharacterized protein</fullName>
    </submittedName>
</protein>
<organism evidence="1 2">
    <name type="scientific">Molorchus minor</name>
    <dbReference type="NCBI Taxonomy" id="1323400"/>
    <lineage>
        <taxon>Eukaryota</taxon>
        <taxon>Metazoa</taxon>
        <taxon>Ecdysozoa</taxon>
        <taxon>Arthropoda</taxon>
        <taxon>Hexapoda</taxon>
        <taxon>Insecta</taxon>
        <taxon>Pterygota</taxon>
        <taxon>Neoptera</taxon>
        <taxon>Endopterygota</taxon>
        <taxon>Coleoptera</taxon>
        <taxon>Polyphaga</taxon>
        <taxon>Cucujiformia</taxon>
        <taxon>Chrysomeloidea</taxon>
        <taxon>Cerambycidae</taxon>
        <taxon>Lamiinae</taxon>
        <taxon>Monochamini</taxon>
        <taxon>Molorchus</taxon>
    </lineage>
</organism>
<keyword evidence="2" id="KW-1185">Reference proteome</keyword>
<reference evidence="1" key="1">
    <citation type="journal article" date="2023" name="Insect Mol. Biol.">
        <title>Genome sequencing provides insights into the evolution of gene families encoding plant cell wall-degrading enzymes in longhorned beetles.</title>
        <authorList>
            <person name="Shin N.R."/>
            <person name="Okamura Y."/>
            <person name="Kirsch R."/>
            <person name="Pauchet Y."/>
        </authorList>
    </citation>
    <scope>NUCLEOTIDE SEQUENCE</scope>
    <source>
        <strain evidence="1">MMC_N1</strain>
    </source>
</reference>
<dbReference type="Proteomes" id="UP001162164">
    <property type="component" value="Unassembled WGS sequence"/>
</dbReference>